<dbReference type="OrthoDB" id="6660369at2"/>
<dbReference type="EMBL" id="PPGH01000037">
    <property type="protein sequence ID" value="PQJ95546.1"/>
    <property type="molecule type" value="Genomic_DNA"/>
</dbReference>
<accession>A0A2S7XPE5</accession>
<dbReference type="Proteomes" id="UP000239936">
    <property type="component" value="Unassembled WGS sequence"/>
</dbReference>
<name>A0A2S7XPE5_9GAMM</name>
<dbReference type="RefSeq" id="WP_105074568.1">
    <property type="nucleotide sequence ID" value="NZ_JAFLKP010000163.1"/>
</dbReference>
<dbReference type="AlphaFoldDB" id="A0A2S7XPE5"/>
<evidence type="ECO:0000313" key="2">
    <source>
        <dbReference type="Proteomes" id="UP000239936"/>
    </source>
</evidence>
<evidence type="ECO:0000313" key="1">
    <source>
        <dbReference type="EMBL" id="PQJ95546.1"/>
    </source>
</evidence>
<proteinExistence type="predicted"/>
<gene>
    <name evidence="1" type="ORF">CXB77_15550</name>
</gene>
<sequence length="139" mass="15893">MKAKILFFVFGTLLGSNAWSQQDSYFHLRDITRNGGSGYFNCAYKGKKASKPCKVIVKQELVTHPDVVNFKGKAEREQVLIIKWPDGDTSKYSWSDSGEMWNLTEKQAGGYHLSGDEITQDWSRGFVIEKEGSEYVRIW</sequence>
<keyword evidence="2" id="KW-1185">Reference proteome</keyword>
<organism evidence="1 2">
    <name type="scientific">Chromatium okenii</name>
    <dbReference type="NCBI Taxonomy" id="61644"/>
    <lineage>
        <taxon>Bacteria</taxon>
        <taxon>Pseudomonadati</taxon>
        <taxon>Pseudomonadota</taxon>
        <taxon>Gammaproteobacteria</taxon>
        <taxon>Chromatiales</taxon>
        <taxon>Chromatiaceae</taxon>
        <taxon>Chromatium</taxon>
    </lineage>
</organism>
<reference evidence="1 2" key="1">
    <citation type="submission" date="2018-01" db="EMBL/GenBank/DDBJ databases">
        <title>The complete genome sequence of Chromatium okenii LaCa, a purple sulfur bacterium with a turbulent life.</title>
        <authorList>
            <person name="Luedin S.M."/>
            <person name="Liechti N."/>
            <person name="Storelli N."/>
            <person name="Danza F."/>
            <person name="Wittwer M."/>
            <person name="Pothier J.F."/>
            <person name="Tonolla M.A."/>
        </authorList>
    </citation>
    <scope>NUCLEOTIDE SEQUENCE [LARGE SCALE GENOMIC DNA]</scope>
    <source>
        <strain evidence="1 2">LaCa</strain>
    </source>
</reference>
<comment type="caution">
    <text evidence="1">The sequence shown here is derived from an EMBL/GenBank/DDBJ whole genome shotgun (WGS) entry which is preliminary data.</text>
</comment>
<protein>
    <submittedName>
        <fullName evidence="1">Uncharacterized protein</fullName>
    </submittedName>
</protein>